<evidence type="ECO:0000256" key="3">
    <source>
        <dbReference type="ARBA" id="ARBA00022630"/>
    </source>
</evidence>
<sequence length="388" mass="45519">MGTKNFLIVGAGFSGAIIANELATKYDHCTVHVIDERDHIGGNCYTKRDEETSIMEHVYGPHIFHTDKQEVWDYVSRFIELVPFVNRVKCIYKGTVYSLPVNLHTINQFFRKNLNPKEAEDFIKEIADHSIKEPQTFEEQALRFIGKDLYEAFFLGYTKKQWGCEPKELPASILKRLPVRFNYNDNYYNSPLQGIPRDGYTPMFEQLLAHPKIQLELNKKFDPLTDYTKYDHVFFSGPIDAYFEYEYGRLSYRTVFFEKMVSDGDHQGNAVINYSDLDVPFTRITEHKHFTPWEKYDKTIYFKEYSKETEHNDIPYYPKRLQSDLLKLKAYKEKAGVQSKTSFVGRLGTYKYMDMHQVIYEALTFASLVIDALRDDRAIPVFLDNNSL</sequence>
<dbReference type="NCBIfam" id="TIGR00031">
    <property type="entry name" value="UDP-GALP_mutase"/>
    <property type="match status" value="1"/>
</dbReference>
<keyword evidence="3" id="KW-0285">Flavoprotein</keyword>
<dbReference type="SUPFAM" id="SSF54373">
    <property type="entry name" value="FAD-linked reductases, C-terminal domain"/>
    <property type="match status" value="1"/>
</dbReference>
<dbReference type="Pfam" id="PF03275">
    <property type="entry name" value="GLF"/>
    <property type="match status" value="1"/>
</dbReference>
<keyword evidence="4" id="KW-0274">FAD</keyword>
<evidence type="ECO:0000313" key="8">
    <source>
        <dbReference type="Proteomes" id="UP001199816"/>
    </source>
</evidence>
<evidence type="ECO:0000313" key="7">
    <source>
        <dbReference type="EMBL" id="MCD2425196.1"/>
    </source>
</evidence>
<organism evidence="7 8">
    <name type="scientific">Niabella pedocola</name>
    <dbReference type="NCBI Taxonomy" id="1752077"/>
    <lineage>
        <taxon>Bacteria</taxon>
        <taxon>Pseudomonadati</taxon>
        <taxon>Bacteroidota</taxon>
        <taxon>Chitinophagia</taxon>
        <taxon>Chitinophagales</taxon>
        <taxon>Chitinophagaceae</taxon>
        <taxon>Niabella</taxon>
    </lineage>
</organism>
<accession>A0ABS8PZ39</accession>
<keyword evidence="8" id="KW-1185">Reference proteome</keyword>
<dbReference type="Gene3D" id="3.40.50.720">
    <property type="entry name" value="NAD(P)-binding Rossmann-like Domain"/>
    <property type="match status" value="3"/>
</dbReference>
<dbReference type="PANTHER" id="PTHR21197:SF0">
    <property type="entry name" value="UDP-GALACTOPYRANOSE MUTASE"/>
    <property type="match status" value="1"/>
</dbReference>
<dbReference type="RefSeq" id="WP_231007631.1">
    <property type="nucleotide sequence ID" value="NZ_JAJNEC010000006.1"/>
</dbReference>
<reference evidence="7 8" key="1">
    <citation type="submission" date="2021-11" db="EMBL/GenBank/DDBJ databases">
        <title>Genomic of Niabella pedocola.</title>
        <authorList>
            <person name="Wu T."/>
        </authorList>
    </citation>
    <scope>NUCLEOTIDE SEQUENCE [LARGE SCALE GENOMIC DNA]</scope>
    <source>
        <strain evidence="7 8">JCM 31011</strain>
    </source>
</reference>
<dbReference type="Pfam" id="PF13450">
    <property type="entry name" value="NAD_binding_8"/>
    <property type="match status" value="1"/>
</dbReference>
<evidence type="ECO:0000256" key="4">
    <source>
        <dbReference type="ARBA" id="ARBA00022827"/>
    </source>
</evidence>
<dbReference type="PANTHER" id="PTHR21197">
    <property type="entry name" value="UDP-GALACTOPYRANOSE MUTASE"/>
    <property type="match status" value="1"/>
</dbReference>
<dbReference type="InterPro" id="IPR015899">
    <property type="entry name" value="UDP-GalPyranose_mutase_C"/>
</dbReference>
<protein>
    <submittedName>
        <fullName evidence="7">UDP-galactopyranose mutase</fullName>
        <ecNumber evidence="7">5.4.99.9</ecNumber>
    </submittedName>
</protein>
<comment type="caution">
    <text evidence="7">The sequence shown here is derived from an EMBL/GenBank/DDBJ whole genome shotgun (WGS) entry which is preliminary data.</text>
</comment>
<evidence type="ECO:0000256" key="1">
    <source>
        <dbReference type="ARBA" id="ARBA00001974"/>
    </source>
</evidence>
<dbReference type="InterPro" id="IPR004379">
    <property type="entry name" value="UDP-GALP_mutase"/>
</dbReference>
<feature type="domain" description="UDP-galactopyranose mutase C-terminal" evidence="6">
    <location>
        <begin position="152"/>
        <end position="352"/>
    </location>
</feature>
<dbReference type="EMBL" id="JAJNEC010000006">
    <property type="protein sequence ID" value="MCD2425196.1"/>
    <property type="molecule type" value="Genomic_DNA"/>
</dbReference>
<dbReference type="Proteomes" id="UP001199816">
    <property type="component" value="Unassembled WGS sequence"/>
</dbReference>
<dbReference type="SUPFAM" id="SSF51971">
    <property type="entry name" value="Nucleotide-binding domain"/>
    <property type="match status" value="1"/>
</dbReference>
<dbReference type="EC" id="5.4.99.9" evidence="7"/>
<evidence type="ECO:0000259" key="6">
    <source>
        <dbReference type="Pfam" id="PF03275"/>
    </source>
</evidence>
<name>A0ABS8PZ39_9BACT</name>
<comment type="similarity">
    <text evidence="2">Belongs to the UDP-galactopyranose/dTDP-fucopyranose mutase family.</text>
</comment>
<proteinExistence type="inferred from homology"/>
<gene>
    <name evidence="7" type="primary">glf</name>
    <name evidence="7" type="ORF">LQ567_20590</name>
</gene>
<comment type="cofactor">
    <cofactor evidence="1">
        <name>FAD</name>
        <dbReference type="ChEBI" id="CHEBI:57692"/>
    </cofactor>
</comment>
<dbReference type="GO" id="GO:0008767">
    <property type="term" value="F:UDP-galactopyranose mutase activity"/>
    <property type="evidence" value="ECO:0007669"/>
    <property type="project" value="UniProtKB-EC"/>
</dbReference>
<evidence type="ECO:0000256" key="2">
    <source>
        <dbReference type="ARBA" id="ARBA00009321"/>
    </source>
</evidence>
<keyword evidence="5 7" id="KW-0413">Isomerase</keyword>
<evidence type="ECO:0000256" key="5">
    <source>
        <dbReference type="ARBA" id="ARBA00023235"/>
    </source>
</evidence>